<reference evidence="2" key="1">
    <citation type="submission" date="2025-08" db="UniProtKB">
        <authorList>
            <consortium name="Ensembl"/>
        </authorList>
    </citation>
    <scope>IDENTIFICATION</scope>
</reference>
<keyword evidence="3" id="KW-1185">Reference proteome</keyword>
<organism evidence="2 3">
    <name type="scientific">Pavo cristatus</name>
    <name type="common">Indian peafowl</name>
    <name type="synonym">Blue peafowl</name>
    <dbReference type="NCBI Taxonomy" id="9049"/>
    <lineage>
        <taxon>Eukaryota</taxon>
        <taxon>Metazoa</taxon>
        <taxon>Chordata</taxon>
        <taxon>Craniata</taxon>
        <taxon>Vertebrata</taxon>
        <taxon>Euteleostomi</taxon>
        <taxon>Archelosauria</taxon>
        <taxon>Archosauria</taxon>
        <taxon>Dinosauria</taxon>
        <taxon>Saurischia</taxon>
        <taxon>Theropoda</taxon>
        <taxon>Coelurosauria</taxon>
        <taxon>Aves</taxon>
        <taxon>Neognathae</taxon>
        <taxon>Galloanserae</taxon>
        <taxon>Galliformes</taxon>
        <taxon>Phasianidae</taxon>
        <taxon>Phasianinae</taxon>
        <taxon>Pavo</taxon>
    </lineage>
</organism>
<accession>A0A8C9G316</accession>
<sequence length="87" mass="9560">MLIRRTTPTQSLLFRVTGFRSLPSAMKILCFFIVLLFVAAHGAAGFSHPPRDHIQCGYRGTFCTPGECPYGNSHLGSCGSGYSCCRW</sequence>
<dbReference type="SUPFAM" id="SSF57392">
    <property type="entry name" value="Defensin-like"/>
    <property type="match status" value="1"/>
</dbReference>
<dbReference type="AlphaFoldDB" id="A0A8C9G316"/>
<dbReference type="Proteomes" id="UP000694428">
    <property type="component" value="Unplaced"/>
</dbReference>
<evidence type="ECO:0000313" key="3">
    <source>
        <dbReference type="Proteomes" id="UP000694428"/>
    </source>
</evidence>
<feature type="domain" description="Beta-defensin-like" evidence="1">
    <location>
        <begin position="52"/>
        <end position="86"/>
    </location>
</feature>
<name>A0A8C9G316_PAVCR</name>
<dbReference type="GO" id="GO:0006952">
    <property type="term" value="P:defense response"/>
    <property type="evidence" value="ECO:0007669"/>
    <property type="project" value="InterPro"/>
</dbReference>
<dbReference type="InterPro" id="IPR001855">
    <property type="entry name" value="Defensin_beta-like"/>
</dbReference>
<proteinExistence type="predicted"/>
<dbReference type="Ensembl" id="ENSPSTT00000022671.1">
    <property type="protein sequence ID" value="ENSPSTP00000021591.1"/>
    <property type="gene ID" value="ENSPSTG00000015765.1"/>
</dbReference>
<dbReference type="Pfam" id="PF00711">
    <property type="entry name" value="Defensin_beta"/>
    <property type="match status" value="1"/>
</dbReference>
<evidence type="ECO:0000259" key="1">
    <source>
        <dbReference type="Pfam" id="PF00711"/>
    </source>
</evidence>
<dbReference type="GO" id="GO:0005576">
    <property type="term" value="C:extracellular region"/>
    <property type="evidence" value="ECO:0007669"/>
    <property type="project" value="InterPro"/>
</dbReference>
<reference evidence="2" key="2">
    <citation type="submission" date="2025-09" db="UniProtKB">
        <authorList>
            <consortium name="Ensembl"/>
        </authorList>
    </citation>
    <scope>IDENTIFICATION</scope>
</reference>
<protein>
    <recommendedName>
        <fullName evidence="1">Beta-defensin-like domain-containing protein</fullName>
    </recommendedName>
</protein>
<evidence type="ECO:0000313" key="2">
    <source>
        <dbReference type="Ensembl" id="ENSPSTP00000021591.1"/>
    </source>
</evidence>